<reference evidence="2 3" key="1">
    <citation type="submission" date="2022-11" db="EMBL/GenBank/DDBJ databases">
        <title>Minimal conservation of predation-associated metabolite biosynthetic gene clusters underscores biosynthetic potential of Myxococcota including descriptions for ten novel species: Archangium lansinium sp. nov., Myxococcus landrumus sp. nov., Nannocystis bai.</title>
        <authorList>
            <person name="Ahearne A."/>
            <person name="Stevens C."/>
            <person name="Dowd S."/>
        </authorList>
    </citation>
    <scope>NUCLEOTIDE SEQUENCE [LARGE SCALE GENOMIC DNA]</scope>
    <source>
        <strain evidence="2 3">NCELM</strain>
    </source>
</reference>
<protein>
    <submittedName>
        <fullName evidence="2">Trypsin-like peptidase domain-containing protein</fullName>
    </submittedName>
</protein>
<dbReference type="InterPro" id="IPR043504">
    <property type="entry name" value="Peptidase_S1_PA_chymotrypsin"/>
</dbReference>
<evidence type="ECO:0000313" key="3">
    <source>
        <dbReference type="Proteomes" id="UP001217838"/>
    </source>
</evidence>
<evidence type="ECO:0000313" key="2">
    <source>
        <dbReference type="EMBL" id="MDC0669771.1"/>
    </source>
</evidence>
<dbReference type="EMBL" id="JAQNDN010000010">
    <property type="protein sequence ID" value="MDC0669771.1"/>
    <property type="molecule type" value="Genomic_DNA"/>
</dbReference>
<dbReference type="InterPro" id="IPR045430">
    <property type="entry name" value="EAD1"/>
</dbReference>
<keyword evidence="3" id="KW-1185">Reference proteome</keyword>
<sequence length="363" mass="40021">MMLSGPDQRLLRLALEEVYDPTSLQMMMLGRLDRKLHNYAMGQDFEEILFRVIDKINREGFIADFVAAAVAERQGPLLTEFARRMAIAGGEATLPFDRDTARNLESIVNQRSSFQDVGRFLDRFRELCGWVCRVVVGDYNGTGVLIAPDIVMTNCHVVLPLLEGPRPPGVFCVFDYKRLNGQLKVDPGRRVAIAETAPLVRRWSEGDLQTPAGRPAATELDYALVRLAEPVGEQPVSAASGEQRRGWLTLRVPARPVAARDPVLILQHPQPDGATQSPMQLSIGAALACDWADLRTRYNASTLPGSSGSPVFDADLECVGLHHAGDPAWVPTFNQAIPMAAIVADLTTRQSELADRQLARLWE</sequence>
<gene>
    <name evidence="2" type="ORF">POL58_18605</name>
</gene>
<dbReference type="Gene3D" id="2.40.10.10">
    <property type="entry name" value="Trypsin-like serine proteases"/>
    <property type="match status" value="2"/>
</dbReference>
<proteinExistence type="predicted"/>
<organism evidence="2 3">
    <name type="scientific">Nannocystis radixulma</name>
    <dbReference type="NCBI Taxonomy" id="2995305"/>
    <lineage>
        <taxon>Bacteria</taxon>
        <taxon>Pseudomonadati</taxon>
        <taxon>Myxococcota</taxon>
        <taxon>Polyangia</taxon>
        <taxon>Nannocystales</taxon>
        <taxon>Nannocystaceae</taxon>
        <taxon>Nannocystis</taxon>
    </lineage>
</organism>
<evidence type="ECO:0000259" key="1">
    <source>
        <dbReference type="Pfam" id="PF19955"/>
    </source>
</evidence>
<dbReference type="Pfam" id="PF19955">
    <property type="entry name" value="EAD1"/>
    <property type="match status" value="1"/>
</dbReference>
<feature type="domain" description="Effector-associated" evidence="1">
    <location>
        <begin position="1"/>
        <end position="85"/>
    </location>
</feature>
<dbReference type="RefSeq" id="WP_271999574.1">
    <property type="nucleotide sequence ID" value="NZ_JAQNDN010000010.1"/>
</dbReference>
<dbReference type="Pfam" id="PF13365">
    <property type="entry name" value="Trypsin_2"/>
    <property type="match status" value="1"/>
</dbReference>
<comment type="caution">
    <text evidence="2">The sequence shown here is derived from an EMBL/GenBank/DDBJ whole genome shotgun (WGS) entry which is preliminary data.</text>
</comment>
<accession>A0ABT5B9T7</accession>
<dbReference type="Proteomes" id="UP001217838">
    <property type="component" value="Unassembled WGS sequence"/>
</dbReference>
<dbReference type="InterPro" id="IPR009003">
    <property type="entry name" value="Peptidase_S1_PA"/>
</dbReference>
<name>A0ABT5B9T7_9BACT</name>
<dbReference type="SUPFAM" id="SSF50494">
    <property type="entry name" value="Trypsin-like serine proteases"/>
    <property type="match status" value="1"/>
</dbReference>